<dbReference type="EMBL" id="BAAAFO010000004">
    <property type="protein sequence ID" value="GAA0261610.1"/>
    <property type="molecule type" value="Genomic_DNA"/>
</dbReference>
<comment type="caution">
    <text evidence="1">The sequence shown here is derived from an EMBL/GenBank/DDBJ whole genome shotgun (WGS) entry which is preliminary data.</text>
</comment>
<evidence type="ECO:0000313" key="1">
    <source>
        <dbReference type="EMBL" id="GAA0261610.1"/>
    </source>
</evidence>
<dbReference type="Proteomes" id="UP001500657">
    <property type="component" value="Unassembled WGS sequence"/>
</dbReference>
<evidence type="ECO:0000313" key="2">
    <source>
        <dbReference type="Proteomes" id="UP001500657"/>
    </source>
</evidence>
<gene>
    <name evidence="1" type="ORF">GCM10009126_28950</name>
</gene>
<proteinExistence type="predicted"/>
<keyword evidence="2" id="KW-1185">Reference proteome</keyword>
<accession>A0ABP3EF74</accession>
<sequence>MADLLPPVLEQAALKPSIRSNGAARRGRNNEYSKLTDFIRKTATIAATAPRLKPCTGRAKLVVTIR</sequence>
<name>A0ABP3EF74_9GAMM</name>
<organism evidence="1 2">
    <name type="scientific">Rhodanobacter caeni</name>
    <dbReference type="NCBI Taxonomy" id="657654"/>
    <lineage>
        <taxon>Bacteria</taxon>
        <taxon>Pseudomonadati</taxon>
        <taxon>Pseudomonadota</taxon>
        <taxon>Gammaproteobacteria</taxon>
        <taxon>Lysobacterales</taxon>
        <taxon>Rhodanobacteraceae</taxon>
        <taxon>Rhodanobacter</taxon>
    </lineage>
</organism>
<reference evidence="2" key="1">
    <citation type="journal article" date="2019" name="Int. J. Syst. Evol. Microbiol.">
        <title>The Global Catalogue of Microorganisms (GCM) 10K type strain sequencing project: providing services to taxonomists for standard genome sequencing and annotation.</title>
        <authorList>
            <consortium name="The Broad Institute Genomics Platform"/>
            <consortium name="The Broad Institute Genome Sequencing Center for Infectious Disease"/>
            <person name="Wu L."/>
            <person name="Ma J."/>
        </authorList>
    </citation>
    <scope>NUCLEOTIDE SEQUENCE [LARGE SCALE GENOMIC DNA]</scope>
    <source>
        <strain evidence="2">JCM 16242</strain>
    </source>
</reference>
<protein>
    <submittedName>
        <fullName evidence="1">Uncharacterized protein</fullName>
    </submittedName>
</protein>